<dbReference type="PANTHER" id="PTHR43818">
    <property type="entry name" value="BCDNA.GH03377"/>
    <property type="match status" value="1"/>
</dbReference>
<proteinExistence type="predicted"/>
<reference evidence="4" key="1">
    <citation type="submission" date="2019-11" db="EMBL/GenBank/DDBJ databases">
        <title>Microbial mats filling the niche in hypersaline microbial mats.</title>
        <authorList>
            <person name="Wong H.L."/>
            <person name="Macleod F.I."/>
            <person name="White R.A. III"/>
            <person name="Burns B.P."/>
        </authorList>
    </citation>
    <scope>NUCLEOTIDE SEQUENCE</scope>
    <source>
        <strain evidence="4">Bin_327</strain>
    </source>
</reference>
<dbReference type="InterPro" id="IPR036291">
    <property type="entry name" value="NAD(P)-bd_dom_sf"/>
</dbReference>
<dbReference type="SUPFAM" id="SSF55347">
    <property type="entry name" value="Glyceraldehyde-3-phosphate dehydrogenase-like, C-terminal domain"/>
    <property type="match status" value="1"/>
</dbReference>
<dbReference type="SUPFAM" id="SSF51735">
    <property type="entry name" value="NAD(P)-binding Rossmann-fold domains"/>
    <property type="match status" value="1"/>
</dbReference>
<feature type="domain" description="Gfo/Idh/MocA-like oxidoreductase N-terminal" evidence="2">
    <location>
        <begin position="5"/>
        <end position="124"/>
    </location>
</feature>
<sequence length="337" mass="37296">MAKSLRVGIVGCGARAQTAHLPYLRKNPRVEIAAFCDKDETKLAALKNRYKPEKIVTTFSKILNDETIDAVVITAPTYLHHPMALAALDYGKHVFVEIPMTVDAIQAREIIAKSKRAKKVVAAAHDVHFRPDSILLRQLMERKEVGDLTYAKTGWLRSAQKWNLTGARLESLIKGGGAFMTLGTALLDLALFVLGERIPKSISGMAFKRDPELEAEDSAVAQIRFADDSVLVMEVSWILHQPRDVLYLNVYGTKGAALFNPLEIHKEMFSRLVNVAPSVSKKSCYPSSYQGQTNAFVAAALGEAPFPVPIEDSLLLTRICDAFYRSVAEKKEVVLKK</sequence>
<dbReference type="GO" id="GO:0000166">
    <property type="term" value="F:nucleotide binding"/>
    <property type="evidence" value="ECO:0007669"/>
    <property type="project" value="InterPro"/>
</dbReference>
<dbReference type="InterPro" id="IPR050463">
    <property type="entry name" value="Gfo/Idh/MocA_oxidrdct_glycsds"/>
</dbReference>
<comment type="caution">
    <text evidence="4">The sequence shown here is derived from an EMBL/GenBank/DDBJ whole genome shotgun (WGS) entry which is preliminary data.</text>
</comment>
<organism evidence="4 5">
    <name type="scientific">candidate division WOR-3 bacterium</name>
    <dbReference type="NCBI Taxonomy" id="2052148"/>
    <lineage>
        <taxon>Bacteria</taxon>
        <taxon>Bacteria division WOR-3</taxon>
    </lineage>
</organism>
<dbReference type="AlphaFoldDB" id="A0A9D5K7F5"/>
<protein>
    <recommendedName>
        <fullName evidence="6">Gfo/Idh/MocA family oxidoreductase</fullName>
    </recommendedName>
</protein>
<evidence type="ECO:0000313" key="5">
    <source>
        <dbReference type="Proteomes" id="UP000630660"/>
    </source>
</evidence>
<dbReference type="InterPro" id="IPR000683">
    <property type="entry name" value="Gfo/Idh/MocA-like_OxRdtase_N"/>
</dbReference>
<dbReference type="Proteomes" id="UP000630660">
    <property type="component" value="Unassembled WGS sequence"/>
</dbReference>
<dbReference type="Pfam" id="PF01408">
    <property type="entry name" value="GFO_IDH_MocA"/>
    <property type="match status" value="1"/>
</dbReference>
<gene>
    <name evidence="4" type="ORF">GF359_00395</name>
</gene>
<dbReference type="GO" id="GO:0016491">
    <property type="term" value="F:oxidoreductase activity"/>
    <property type="evidence" value="ECO:0007669"/>
    <property type="project" value="UniProtKB-KW"/>
</dbReference>
<evidence type="ECO:0000313" key="4">
    <source>
        <dbReference type="EMBL" id="MBD3363652.1"/>
    </source>
</evidence>
<evidence type="ECO:0000259" key="2">
    <source>
        <dbReference type="Pfam" id="PF01408"/>
    </source>
</evidence>
<feature type="domain" description="GFO/IDH/MocA-like oxidoreductase" evidence="3">
    <location>
        <begin position="136"/>
        <end position="256"/>
    </location>
</feature>
<evidence type="ECO:0000256" key="1">
    <source>
        <dbReference type="ARBA" id="ARBA00023002"/>
    </source>
</evidence>
<dbReference type="InterPro" id="IPR055170">
    <property type="entry name" value="GFO_IDH_MocA-like_dom"/>
</dbReference>
<evidence type="ECO:0000259" key="3">
    <source>
        <dbReference type="Pfam" id="PF22725"/>
    </source>
</evidence>
<keyword evidence="1" id="KW-0560">Oxidoreductase</keyword>
<dbReference type="Pfam" id="PF22725">
    <property type="entry name" value="GFO_IDH_MocA_C3"/>
    <property type="match status" value="1"/>
</dbReference>
<evidence type="ECO:0008006" key="6">
    <source>
        <dbReference type="Google" id="ProtNLM"/>
    </source>
</evidence>
<accession>A0A9D5K7F5</accession>
<dbReference type="Gene3D" id="3.30.360.10">
    <property type="entry name" value="Dihydrodipicolinate Reductase, domain 2"/>
    <property type="match status" value="1"/>
</dbReference>
<dbReference type="EMBL" id="WJKJ01000011">
    <property type="protein sequence ID" value="MBD3363652.1"/>
    <property type="molecule type" value="Genomic_DNA"/>
</dbReference>
<dbReference type="PANTHER" id="PTHR43818:SF11">
    <property type="entry name" value="BCDNA.GH03377"/>
    <property type="match status" value="1"/>
</dbReference>
<dbReference type="Gene3D" id="3.40.50.720">
    <property type="entry name" value="NAD(P)-binding Rossmann-like Domain"/>
    <property type="match status" value="1"/>
</dbReference>
<name>A0A9D5K7F5_UNCW3</name>